<organism evidence="1">
    <name type="scientific">Arundo donax</name>
    <name type="common">Giant reed</name>
    <name type="synonym">Donax arundinaceus</name>
    <dbReference type="NCBI Taxonomy" id="35708"/>
    <lineage>
        <taxon>Eukaryota</taxon>
        <taxon>Viridiplantae</taxon>
        <taxon>Streptophyta</taxon>
        <taxon>Embryophyta</taxon>
        <taxon>Tracheophyta</taxon>
        <taxon>Spermatophyta</taxon>
        <taxon>Magnoliopsida</taxon>
        <taxon>Liliopsida</taxon>
        <taxon>Poales</taxon>
        <taxon>Poaceae</taxon>
        <taxon>PACMAD clade</taxon>
        <taxon>Arundinoideae</taxon>
        <taxon>Arundineae</taxon>
        <taxon>Arundo</taxon>
    </lineage>
</organism>
<proteinExistence type="predicted"/>
<name>A0A0A9AJW2_ARUDO</name>
<evidence type="ECO:0000313" key="1">
    <source>
        <dbReference type="EMBL" id="JAD51456.1"/>
    </source>
</evidence>
<accession>A0A0A9AJW2</accession>
<dbReference type="AlphaFoldDB" id="A0A0A9AJW2"/>
<protein>
    <submittedName>
        <fullName evidence="1">Uncharacterized protein</fullName>
    </submittedName>
</protein>
<dbReference type="EMBL" id="GBRH01246439">
    <property type="protein sequence ID" value="JAD51456.1"/>
    <property type="molecule type" value="Transcribed_RNA"/>
</dbReference>
<reference evidence="1" key="1">
    <citation type="submission" date="2014-09" db="EMBL/GenBank/DDBJ databases">
        <authorList>
            <person name="Magalhaes I.L.F."/>
            <person name="Oliveira U."/>
            <person name="Santos F.R."/>
            <person name="Vidigal T.H.D.A."/>
            <person name="Brescovit A.D."/>
            <person name="Santos A.J."/>
        </authorList>
    </citation>
    <scope>NUCLEOTIDE SEQUENCE</scope>
    <source>
        <tissue evidence="1">Shoot tissue taken approximately 20 cm above the soil surface</tissue>
    </source>
</reference>
<reference evidence="1" key="2">
    <citation type="journal article" date="2015" name="Data Brief">
        <title>Shoot transcriptome of the giant reed, Arundo donax.</title>
        <authorList>
            <person name="Barrero R.A."/>
            <person name="Guerrero F.D."/>
            <person name="Moolhuijzen P."/>
            <person name="Goolsby J.A."/>
            <person name="Tidwell J."/>
            <person name="Bellgard S.E."/>
            <person name="Bellgard M.I."/>
        </authorList>
    </citation>
    <scope>NUCLEOTIDE SEQUENCE</scope>
    <source>
        <tissue evidence="1">Shoot tissue taken approximately 20 cm above the soil surface</tissue>
    </source>
</reference>
<sequence length="25" mass="2740">MTCSGPKFLLNSVSFGRLTSGSRFF</sequence>